<dbReference type="EMBL" id="CP060122">
    <property type="protein sequence ID" value="QNG45998.1"/>
    <property type="molecule type" value="Genomic_DNA"/>
</dbReference>
<organism evidence="1 2">
    <name type="scientific">Sphingobium yanoikuyae</name>
    <name type="common">Sphingomonas yanoikuyae</name>
    <dbReference type="NCBI Taxonomy" id="13690"/>
    <lineage>
        <taxon>Bacteria</taxon>
        <taxon>Pseudomonadati</taxon>
        <taxon>Pseudomonadota</taxon>
        <taxon>Alphaproteobacteria</taxon>
        <taxon>Sphingomonadales</taxon>
        <taxon>Sphingomonadaceae</taxon>
        <taxon>Sphingobium</taxon>
    </lineage>
</organism>
<proteinExistence type="predicted"/>
<dbReference type="Proteomes" id="UP000515377">
    <property type="component" value="Chromosome"/>
</dbReference>
<evidence type="ECO:0000313" key="2">
    <source>
        <dbReference type="Proteomes" id="UP000515377"/>
    </source>
</evidence>
<dbReference type="AlphaFoldDB" id="A0A9X7YD74"/>
<protein>
    <submittedName>
        <fullName evidence="1">Prolyl oligopeptidase family serine peptidase</fullName>
    </submittedName>
</protein>
<dbReference type="SUPFAM" id="SSF53474">
    <property type="entry name" value="alpha/beta-Hydrolases"/>
    <property type="match status" value="1"/>
</dbReference>
<dbReference type="Gene3D" id="3.40.50.1820">
    <property type="entry name" value="alpha/beta hydrolase"/>
    <property type="match status" value="1"/>
</dbReference>
<gene>
    <name evidence="1" type="ORF">H3V42_30495</name>
</gene>
<name>A0A9X7YD74_SPHYA</name>
<sequence>MLALQGCGETVERRAISVDQQKLVDRMRAAGATDIDANGRADGGMSVAGKLGGRLFGIAVPARWNRQAVLFANGYSIPGTPVSVPADPVAKEPSGGYLTAAYKDGFAVGQSAFDKPAMAVKSGVANTLRLREWFRRLGTERFYLGGASMGGNIVMALIEKHPDAFAGAMAACGVTGDWETEIGALVDLRASYDYFTRGTDYALPGDKALDANGLSPVPPTGLGFARPLWLMWQIRRMSAPIGALFKEARRNPGGAEARMVARIASVAGADADPGSFMFAIMTAMVGMDDMRASFGGVVYGNRKKIYHSDLLTEAENAALNRDIGRTDADPKAIAFADQWYRSTGRFRTPLITVHSAHDGLVFAQQGRLLAARVKQQGNDGRLIQLWAPSQQKDIPGAGLKGWAHCGFTPQEGPQLWQALHQWVETGQRPDKGT</sequence>
<reference evidence="1 2" key="1">
    <citation type="submission" date="2020-07" db="EMBL/GenBank/DDBJ databases">
        <title>Whole genome sequence of Sphingobium yanoikuyae A3.</title>
        <authorList>
            <person name="Han S.-S."/>
        </authorList>
    </citation>
    <scope>NUCLEOTIDE SEQUENCE [LARGE SCALE GENOMIC DNA]</scope>
    <source>
        <strain evidence="1 2">A3</strain>
    </source>
</reference>
<dbReference type="InterPro" id="IPR029058">
    <property type="entry name" value="AB_hydrolase_fold"/>
</dbReference>
<evidence type="ECO:0000313" key="1">
    <source>
        <dbReference type="EMBL" id="QNG45998.1"/>
    </source>
</evidence>
<accession>A0A9X7YD74</accession>